<keyword evidence="3" id="KW-1185">Reference proteome</keyword>
<dbReference type="KEGG" id="eio:H9L01_07720"/>
<dbReference type="RefSeq" id="WP_187533384.1">
    <property type="nucleotide sequence ID" value="NZ_CBCSHU010000018.1"/>
</dbReference>
<dbReference type="InterPro" id="IPR009057">
    <property type="entry name" value="Homeodomain-like_sf"/>
</dbReference>
<reference evidence="2 3" key="1">
    <citation type="submission" date="2020-08" db="EMBL/GenBank/DDBJ databases">
        <title>Genome sequence of Erysipelothrix inopinata DSM 15511T.</title>
        <authorList>
            <person name="Hyun D.-W."/>
            <person name="Bae J.-W."/>
        </authorList>
    </citation>
    <scope>NUCLEOTIDE SEQUENCE [LARGE SCALE GENOMIC DNA]</scope>
    <source>
        <strain evidence="2 3">DSM 15511</strain>
    </source>
</reference>
<dbReference type="InterPro" id="IPR025736">
    <property type="entry name" value="PucR_C-HTH_dom"/>
</dbReference>
<accession>A0A7G9RXC7</accession>
<sequence length="279" mass="32033">MKLIDLLKVYPTAMLEKSQVGLDSCLVLTDGIDTIAIPNDVLSESERDLLELMYGRQEHSNSPWFNRLINHQDTTNLADVESCRLIHFEVVGKNFDKQLWLETFESGFIDVVDDFFISDKSGIVVVRDEVLDKESISGLINALDSDFNTKTSIFLGTPILQRIHLDALYEEEKTLFNLFKHQQPLTDYLSVYTPHFLSKLTQDSTTAKMLAYRLANDQEMQEIIEVMWQAQGNVSLAAGKLYIHRNTLNHKLDKFIDQTGFNLRDIHQLALLYLIESNM</sequence>
<name>A0A7G9RXC7_9FIRM</name>
<dbReference type="Pfam" id="PF13556">
    <property type="entry name" value="HTH_30"/>
    <property type="match status" value="1"/>
</dbReference>
<protein>
    <submittedName>
        <fullName evidence="2">Helix-turn-helix domain-containing protein</fullName>
    </submittedName>
</protein>
<dbReference type="PANTHER" id="PTHR33744">
    <property type="entry name" value="CARBOHYDRATE DIACID REGULATOR"/>
    <property type="match status" value="1"/>
</dbReference>
<organism evidence="2 3">
    <name type="scientific">Erysipelothrix inopinata</name>
    <dbReference type="NCBI Taxonomy" id="225084"/>
    <lineage>
        <taxon>Bacteria</taxon>
        <taxon>Bacillati</taxon>
        <taxon>Bacillota</taxon>
        <taxon>Erysipelotrichia</taxon>
        <taxon>Erysipelotrichales</taxon>
        <taxon>Erysipelotrichaceae</taxon>
        <taxon>Erysipelothrix</taxon>
    </lineage>
</organism>
<gene>
    <name evidence="2" type="ORF">H9L01_07720</name>
</gene>
<dbReference type="InterPro" id="IPR051448">
    <property type="entry name" value="CdaR-like_regulators"/>
</dbReference>
<dbReference type="Gene3D" id="1.10.10.2840">
    <property type="entry name" value="PucR C-terminal helix-turn-helix domain"/>
    <property type="match status" value="1"/>
</dbReference>
<evidence type="ECO:0000313" key="3">
    <source>
        <dbReference type="Proteomes" id="UP000515928"/>
    </source>
</evidence>
<dbReference type="InterPro" id="IPR042070">
    <property type="entry name" value="PucR_C-HTH_sf"/>
</dbReference>
<evidence type="ECO:0000259" key="1">
    <source>
        <dbReference type="Pfam" id="PF13556"/>
    </source>
</evidence>
<dbReference type="SUPFAM" id="SSF46689">
    <property type="entry name" value="Homeodomain-like"/>
    <property type="match status" value="1"/>
</dbReference>
<dbReference type="AlphaFoldDB" id="A0A7G9RXC7"/>
<feature type="domain" description="PucR C-terminal helix-turn-helix" evidence="1">
    <location>
        <begin position="223"/>
        <end position="274"/>
    </location>
</feature>
<dbReference type="Proteomes" id="UP000515928">
    <property type="component" value="Chromosome"/>
</dbReference>
<dbReference type="EMBL" id="CP060715">
    <property type="protein sequence ID" value="QNN60252.1"/>
    <property type="molecule type" value="Genomic_DNA"/>
</dbReference>
<proteinExistence type="predicted"/>
<evidence type="ECO:0000313" key="2">
    <source>
        <dbReference type="EMBL" id="QNN60252.1"/>
    </source>
</evidence>
<dbReference type="PANTHER" id="PTHR33744:SF15">
    <property type="entry name" value="CARBOHYDRATE DIACID REGULATOR"/>
    <property type="match status" value="1"/>
</dbReference>